<evidence type="ECO:0000256" key="1">
    <source>
        <dbReference type="SAM" id="Phobius"/>
    </source>
</evidence>
<evidence type="ECO:0000256" key="2">
    <source>
        <dbReference type="SAM" id="SignalP"/>
    </source>
</evidence>
<feature type="chain" id="PRO_5012233257" description="Mid2 domain-containing protein" evidence="2">
    <location>
        <begin position="19"/>
        <end position="287"/>
    </location>
</feature>
<evidence type="ECO:0008006" key="5">
    <source>
        <dbReference type="Google" id="ProtNLM"/>
    </source>
</evidence>
<gene>
    <name evidence="3" type="ORF">OAory_01043140</name>
</gene>
<proteinExistence type="predicted"/>
<dbReference type="Proteomes" id="UP000190312">
    <property type="component" value="Unassembled WGS sequence"/>
</dbReference>
<keyword evidence="1" id="KW-1133">Transmembrane helix</keyword>
<comment type="caution">
    <text evidence="3">The sequence shown here is derived from an EMBL/GenBank/DDBJ whole genome shotgun (WGS) entry which is preliminary data.</text>
</comment>
<sequence length="287" mass="31560">MLKLLLASFLLLQCLVQAEPGIFYNPPTRGPIHVYKDNPVYELEQMVQLRWATTLESISIMLWQDNNPYFEWLQTNLSDITTYNWVVSTQRSLDDGNVFFFQIRDADEPESPDFFASHYFNITKRAKDSTTTTTTLSTSISSSTTVSVSSTPRPTSETLASTRVSLTPANTTLTTTLTRTSTDALTTSATSLISITSPITPSYPSNGGAISRQAKVGLGVGVGLGCAVLLTLAIVIWYLKLRTRSLQADRAQNCLSGSTVVVDKSYIFKPRLVEVPGHQLAHHELAS</sequence>
<evidence type="ECO:0000313" key="4">
    <source>
        <dbReference type="Proteomes" id="UP000190312"/>
    </source>
</evidence>
<name>A0A1S9DFY4_ASPOZ</name>
<keyword evidence="1" id="KW-0812">Transmembrane</keyword>
<keyword evidence="2" id="KW-0732">Signal</keyword>
<protein>
    <recommendedName>
        <fullName evidence="5">Mid2 domain-containing protein</fullName>
    </recommendedName>
</protein>
<reference evidence="3 4" key="1">
    <citation type="submission" date="2016-10" db="EMBL/GenBank/DDBJ databases">
        <title>Genome sequencing of Aspergillus oryzae BCC7051.</title>
        <authorList>
            <person name="Thammarongtham C."/>
            <person name="Vorapreeda T."/>
            <person name="Nookaew I."/>
            <person name="Srisuk T."/>
            <person name="Land M."/>
            <person name="Jeennor S."/>
            <person name="Laoteng K."/>
        </authorList>
    </citation>
    <scope>NUCLEOTIDE SEQUENCE [LARGE SCALE GENOMIC DNA]</scope>
    <source>
        <strain evidence="3 4">BCC7051</strain>
    </source>
</reference>
<evidence type="ECO:0000313" key="3">
    <source>
        <dbReference type="EMBL" id="OOO07814.1"/>
    </source>
</evidence>
<dbReference type="EMBL" id="MKZY01000006">
    <property type="protein sequence ID" value="OOO07814.1"/>
    <property type="molecule type" value="Genomic_DNA"/>
</dbReference>
<organism evidence="3 4">
    <name type="scientific">Aspergillus oryzae</name>
    <name type="common">Yellow koji mold</name>
    <dbReference type="NCBI Taxonomy" id="5062"/>
    <lineage>
        <taxon>Eukaryota</taxon>
        <taxon>Fungi</taxon>
        <taxon>Dikarya</taxon>
        <taxon>Ascomycota</taxon>
        <taxon>Pezizomycotina</taxon>
        <taxon>Eurotiomycetes</taxon>
        <taxon>Eurotiomycetidae</taxon>
        <taxon>Eurotiales</taxon>
        <taxon>Aspergillaceae</taxon>
        <taxon>Aspergillus</taxon>
        <taxon>Aspergillus subgen. Circumdati</taxon>
    </lineage>
</organism>
<dbReference type="OrthoDB" id="5390143at2759"/>
<accession>A0A1S9DFY4</accession>
<keyword evidence="1" id="KW-0472">Membrane</keyword>
<feature type="transmembrane region" description="Helical" evidence="1">
    <location>
        <begin position="216"/>
        <end position="239"/>
    </location>
</feature>
<dbReference type="AlphaFoldDB" id="A0A1S9DFY4"/>
<feature type="signal peptide" evidence="2">
    <location>
        <begin position="1"/>
        <end position="18"/>
    </location>
</feature>